<comment type="caution">
    <text evidence="2">The sequence shown here is derived from an EMBL/GenBank/DDBJ whole genome shotgun (WGS) entry which is preliminary data.</text>
</comment>
<organism evidence="2 3">
    <name type="scientific">Paracoccus litorisediminis</name>
    <dbReference type="NCBI Taxonomy" id="2006130"/>
    <lineage>
        <taxon>Bacteria</taxon>
        <taxon>Pseudomonadati</taxon>
        <taxon>Pseudomonadota</taxon>
        <taxon>Alphaproteobacteria</taxon>
        <taxon>Rhodobacterales</taxon>
        <taxon>Paracoccaceae</taxon>
        <taxon>Paracoccus</taxon>
    </lineage>
</organism>
<sequence length="527" mass="56545">MTRWYGLPLAALLILLVLILPADLSQTRLFLLAAPLELALVLALLCLGGRVARWVLAAVLSLLGMLKLADLAMISALGRPFNPLADLTLIDAAFRLLSGSFGTGTAFGAGLAAVLLAVGIVVAMVWATGVWARGPWQHRPAAVAVVLLAVLPAAFADDTTGGSGRYLMARFELVWRTGVELRDLRAAATRDPFLGQAGMLAAIDRDVLVIFVESYGRSSFVSPYYAERHLATLRRAQVDLAAKGLAMRSGFLNSPTQGGQSWLAHASVANGLRIGDQAAYQAVLASGRQSLFHHARRMGFATAAVMPGITRPWPEATHMGFDRVLGAADLGYHGQPFDWVTMPDQFTLAAMDRLLLARSPRPRMMVQVALLSSHAPWTPLARMLPWDQIGDGTEFDVMARSGERPEVIWRDPERVRASYREALDYSLQAVTSYAARHSGDAPLILILGDHQAAPGIALDGGTDVPLHVIGPPELIERTAAWGLQPGLIPSSDLKALPMEGLRDLILGGFDAGAVPCRAADPTSQERC</sequence>
<name>A0A844HNA9_9RHOB</name>
<evidence type="ECO:0000313" key="2">
    <source>
        <dbReference type="EMBL" id="MTH60528.1"/>
    </source>
</evidence>
<keyword evidence="1" id="KW-0812">Transmembrane</keyword>
<accession>A0A844HNA9</accession>
<dbReference type="Gene3D" id="3.40.720.10">
    <property type="entry name" value="Alkaline Phosphatase, subunit A"/>
    <property type="match status" value="1"/>
</dbReference>
<feature type="transmembrane region" description="Helical" evidence="1">
    <location>
        <begin position="106"/>
        <end position="127"/>
    </location>
</feature>
<reference evidence="2 3" key="1">
    <citation type="submission" date="2019-11" db="EMBL/GenBank/DDBJ databases">
        <authorList>
            <person name="Dong K."/>
        </authorList>
    </citation>
    <scope>NUCLEOTIDE SEQUENCE [LARGE SCALE GENOMIC DNA]</scope>
    <source>
        <strain evidence="2 3">NBRC 112902</strain>
    </source>
</reference>
<feature type="transmembrane region" description="Helical" evidence="1">
    <location>
        <begin position="139"/>
        <end position="156"/>
    </location>
</feature>
<dbReference type="OrthoDB" id="1376015at2"/>
<feature type="transmembrane region" description="Helical" evidence="1">
    <location>
        <begin position="31"/>
        <end position="47"/>
    </location>
</feature>
<dbReference type="RefSeq" id="WP_155040469.1">
    <property type="nucleotide sequence ID" value="NZ_JBHGCD010000011.1"/>
</dbReference>
<evidence type="ECO:0000313" key="3">
    <source>
        <dbReference type="Proteomes" id="UP000449846"/>
    </source>
</evidence>
<evidence type="ECO:0000256" key="1">
    <source>
        <dbReference type="SAM" id="Phobius"/>
    </source>
</evidence>
<gene>
    <name evidence="2" type="ORF">GL300_15030</name>
</gene>
<keyword evidence="3" id="KW-1185">Reference proteome</keyword>
<proteinExistence type="predicted"/>
<dbReference type="InterPro" id="IPR017850">
    <property type="entry name" value="Alkaline_phosphatase_core_sf"/>
</dbReference>
<protein>
    <submittedName>
        <fullName evidence="2">Sulfatase</fullName>
    </submittedName>
</protein>
<dbReference type="EMBL" id="WMIG01000008">
    <property type="protein sequence ID" value="MTH60528.1"/>
    <property type="molecule type" value="Genomic_DNA"/>
</dbReference>
<dbReference type="AlphaFoldDB" id="A0A844HNA9"/>
<keyword evidence="1" id="KW-1133">Transmembrane helix</keyword>
<keyword evidence="1" id="KW-0472">Membrane</keyword>
<feature type="transmembrane region" description="Helical" evidence="1">
    <location>
        <begin position="54"/>
        <end position="77"/>
    </location>
</feature>
<dbReference type="SUPFAM" id="SSF53649">
    <property type="entry name" value="Alkaline phosphatase-like"/>
    <property type="match status" value="1"/>
</dbReference>
<dbReference type="Proteomes" id="UP000449846">
    <property type="component" value="Unassembled WGS sequence"/>
</dbReference>